<evidence type="ECO:0000256" key="3">
    <source>
        <dbReference type="ARBA" id="ARBA00009636"/>
    </source>
</evidence>
<evidence type="ECO:0000256" key="2">
    <source>
        <dbReference type="ARBA" id="ARBA00004245"/>
    </source>
</evidence>
<dbReference type="GO" id="GO:0005874">
    <property type="term" value="C:microtubule"/>
    <property type="evidence" value="ECO:0007669"/>
    <property type="project" value="UniProtKB-KW"/>
</dbReference>
<keyword evidence="5" id="KW-0493">Microtubule</keyword>
<dbReference type="EMBL" id="LR743604">
    <property type="protein sequence ID" value="CAA2633725.1"/>
    <property type="molecule type" value="Genomic_DNA"/>
</dbReference>
<evidence type="ECO:0000256" key="8">
    <source>
        <dbReference type="ARBA" id="ARBA00023212"/>
    </source>
</evidence>
<protein>
    <submittedName>
        <fullName evidence="11">Uncharacterized protein</fullName>
    </submittedName>
</protein>
<dbReference type="GO" id="GO:0007017">
    <property type="term" value="P:microtubule-based process"/>
    <property type="evidence" value="ECO:0007669"/>
    <property type="project" value="InterPro"/>
</dbReference>
<comment type="similarity">
    <text evidence="3">Belongs to the tubulin family.</text>
</comment>
<comment type="cofactor">
    <cofactor evidence="1">
        <name>Mg(2+)</name>
        <dbReference type="ChEBI" id="CHEBI:18420"/>
    </cofactor>
</comment>
<dbReference type="GO" id="GO:0005200">
    <property type="term" value="F:structural constituent of cytoskeleton"/>
    <property type="evidence" value="ECO:0007669"/>
    <property type="project" value="InterPro"/>
</dbReference>
<dbReference type="PANTHER" id="PTHR36527">
    <property type="entry name" value="OS01G0282866 PROTEIN"/>
    <property type="match status" value="1"/>
</dbReference>
<dbReference type="InterPro" id="IPR002453">
    <property type="entry name" value="Beta_tubulin"/>
</dbReference>
<dbReference type="Proteomes" id="UP001189122">
    <property type="component" value="Unassembled WGS sequence"/>
</dbReference>
<dbReference type="GO" id="GO:0005525">
    <property type="term" value="F:GTP binding"/>
    <property type="evidence" value="ECO:0007669"/>
    <property type="project" value="UniProtKB-KW"/>
</dbReference>
<reference evidence="11 12" key="1">
    <citation type="submission" date="2019-12" db="EMBL/GenBank/DDBJ databases">
        <authorList>
            <person name="Scholz U."/>
            <person name="Mascher M."/>
            <person name="Fiebig A."/>
        </authorList>
    </citation>
    <scope>NUCLEOTIDE SEQUENCE</scope>
</reference>
<keyword evidence="7" id="KW-0342">GTP-binding</keyword>
<dbReference type="AlphaFoldDB" id="A0A7I8JRP4"/>
<evidence type="ECO:0000256" key="4">
    <source>
        <dbReference type="ARBA" id="ARBA00022490"/>
    </source>
</evidence>
<proteinExistence type="inferred from homology"/>
<dbReference type="GO" id="GO:0003924">
    <property type="term" value="F:GTPase activity"/>
    <property type="evidence" value="ECO:0007669"/>
    <property type="project" value="InterPro"/>
</dbReference>
<keyword evidence="8" id="KW-0206">Cytoskeleton</keyword>
<sequence>MCAAGPRHGRYLTASAMFSGEDEHQGGGRADDQRWVPKQRPSSVCDMVPRGLSMAEDGGNNSTSVQEMFHRVSEQFTAMFHHKAFLHCHTGEGMDEMEFSEAESNMNDLVSEYQQYQDGTAEDDGGYDEDEEADAERVAMFLSTSSASYFWDDAVVLLIKPWRCSLPLLIHDRFMNEIRSIAYK</sequence>
<name>A0A7I8JRP4_SPIIN</name>
<keyword evidence="12" id="KW-1185">Reference proteome</keyword>
<dbReference type="InterPro" id="IPR008280">
    <property type="entry name" value="Tub_FtsZ_C"/>
</dbReference>
<dbReference type="EMBL" id="CACRZD030000017">
    <property type="protein sequence ID" value="CAA6672794.1"/>
    <property type="molecule type" value="Genomic_DNA"/>
</dbReference>
<dbReference type="PANTHER" id="PTHR36527:SF3">
    <property type="entry name" value="OS01G0282866 PROTEIN"/>
    <property type="match status" value="1"/>
</dbReference>
<feature type="region of interest" description="Disordered" evidence="10">
    <location>
        <begin position="20"/>
        <end position="42"/>
    </location>
</feature>
<keyword evidence="6" id="KW-0547">Nucleotide-binding</keyword>
<dbReference type="Gene3D" id="1.10.287.600">
    <property type="entry name" value="Helix hairpin bin"/>
    <property type="match status" value="1"/>
</dbReference>
<dbReference type="FunFam" id="1.10.287.600:FF:000006">
    <property type="entry name" value="Tubulin beta chain"/>
    <property type="match status" value="1"/>
</dbReference>
<comment type="function">
    <text evidence="9">Tubulin is the major constituent of microtubules, a cylinder consisting of laterally associated linear protofilaments composed of alpha- and beta-tubulin heterodimers. Microtubules grow by the addition of GTP-tubulin dimers to the microtubule end, where a stabilizing cap forms. Below the cap, tubulin dimers are in GDP-bound state, owing to GTPase activity of alpha-tubulin.</text>
</comment>
<evidence type="ECO:0000256" key="10">
    <source>
        <dbReference type="SAM" id="MobiDB-lite"/>
    </source>
</evidence>
<evidence type="ECO:0000256" key="7">
    <source>
        <dbReference type="ARBA" id="ARBA00023134"/>
    </source>
</evidence>
<dbReference type="PRINTS" id="PR01163">
    <property type="entry name" value="BETATUBULIN"/>
</dbReference>
<evidence type="ECO:0000256" key="6">
    <source>
        <dbReference type="ARBA" id="ARBA00022741"/>
    </source>
</evidence>
<feature type="compositionally biased region" description="Basic and acidic residues" evidence="10">
    <location>
        <begin position="21"/>
        <end position="35"/>
    </location>
</feature>
<evidence type="ECO:0000256" key="5">
    <source>
        <dbReference type="ARBA" id="ARBA00022701"/>
    </source>
</evidence>
<evidence type="ECO:0000313" key="12">
    <source>
        <dbReference type="Proteomes" id="UP001189122"/>
    </source>
</evidence>
<dbReference type="SUPFAM" id="SSF55307">
    <property type="entry name" value="Tubulin C-terminal domain-like"/>
    <property type="match status" value="1"/>
</dbReference>
<organism evidence="11">
    <name type="scientific">Spirodela intermedia</name>
    <name type="common">Intermediate duckweed</name>
    <dbReference type="NCBI Taxonomy" id="51605"/>
    <lineage>
        <taxon>Eukaryota</taxon>
        <taxon>Viridiplantae</taxon>
        <taxon>Streptophyta</taxon>
        <taxon>Embryophyta</taxon>
        <taxon>Tracheophyta</taxon>
        <taxon>Spermatophyta</taxon>
        <taxon>Magnoliopsida</taxon>
        <taxon>Liliopsida</taxon>
        <taxon>Araceae</taxon>
        <taxon>Lemnoideae</taxon>
        <taxon>Spirodela</taxon>
    </lineage>
</organism>
<dbReference type="InterPro" id="IPR023123">
    <property type="entry name" value="Tubulin_C"/>
</dbReference>
<accession>A0A7I8JRP4</accession>
<gene>
    <name evidence="11" type="ORF">SI7747_17019210</name>
</gene>
<evidence type="ECO:0000313" key="11">
    <source>
        <dbReference type="EMBL" id="CAA2633725.1"/>
    </source>
</evidence>
<comment type="subcellular location">
    <subcellularLocation>
        <location evidence="2">Cytoplasm</location>
        <location evidence="2">Cytoskeleton</location>
    </subcellularLocation>
</comment>
<evidence type="ECO:0000256" key="1">
    <source>
        <dbReference type="ARBA" id="ARBA00001946"/>
    </source>
</evidence>
<evidence type="ECO:0000256" key="9">
    <source>
        <dbReference type="ARBA" id="ARBA00034296"/>
    </source>
</evidence>
<keyword evidence="4" id="KW-0963">Cytoplasm</keyword>